<gene>
    <name evidence="2" type="ORF">GCM10022419_008160</name>
</gene>
<dbReference type="EMBL" id="BAABDQ010000001">
    <property type="protein sequence ID" value="GAA3531430.1"/>
    <property type="molecule type" value="Genomic_DNA"/>
</dbReference>
<keyword evidence="3" id="KW-1185">Reference proteome</keyword>
<protein>
    <recommendedName>
        <fullName evidence="4">Transcription factor zinc-finger domain-containing protein</fullName>
    </recommendedName>
</protein>
<evidence type="ECO:0000313" key="2">
    <source>
        <dbReference type="EMBL" id="GAA3531430.1"/>
    </source>
</evidence>
<sequence>MTDPITCPECQGDRGKLLGGLFLACQFCGGLGWVGGDNEPAEREAKPPPPPPTASNHPVWSDPWIAAAFGCRLCLGARKLTHVDEEAGTLITVPCRCVAD</sequence>
<comment type="caution">
    <text evidence="2">The sequence shown here is derived from an EMBL/GenBank/DDBJ whole genome shotgun (WGS) entry which is preliminary data.</text>
</comment>
<reference evidence="3" key="1">
    <citation type="journal article" date="2019" name="Int. J. Syst. Evol. Microbiol.">
        <title>The Global Catalogue of Microorganisms (GCM) 10K type strain sequencing project: providing services to taxonomists for standard genome sequencing and annotation.</title>
        <authorList>
            <consortium name="The Broad Institute Genomics Platform"/>
            <consortium name="The Broad Institute Genome Sequencing Center for Infectious Disease"/>
            <person name="Wu L."/>
            <person name="Ma J."/>
        </authorList>
    </citation>
    <scope>NUCLEOTIDE SEQUENCE [LARGE SCALE GENOMIC DNA]</scope>
    <source>
        <strain evidence="3">JCM 17326</strain>
    </source>
</reference>
<name>A0ABP6V9H2_9ACTN</name>
<feature type="region of interest" description="Disordered" evidence="1">
    <location>
        <begin position="38"/>
        <end position="59"/>
    </location>
</feature>
<proteinExistence type="predicted"/>
<accession>A0ABP6V9H2</accession>
<evidence type="ECO:0008006" key="4">
    <source>
        <dbReference type="Google" id="ProtNLM"/>
    </source>
</evidence>
<organism evidence="2 3">
    <name type="scientific">Nonomuraea rosea</name>
    <dbReference type="NCBI Taxonomy" id="638574"/>
    <lineage>
        <taxon>Bacteria</taxon>
        <taxon>Bacillati</taxon>
        <taxon>Actinomycetota</taxon>
        <taxon>Actinomycetes</taxon>
        <taxon>Streptosporangiales</taxon>
        <taxon>Streptosporangiaceae</taxon>
        <taxon>Nonomuraea</taxon>
    </lineage>
</organism>
<evidence type="ECO:0000256" key="1">
    <source>
        <dbReference type="SAM" id="MobiDB-lite"/>
    </source>
</evidence>
<evidence type="ECO:0000313" key="3">
    <source>
        <dbReference type="Proteomes" id="UP001500630"/>
    </source>
</evidence>
<dbReference type="Proteomes" id="UP001500630">
    <property type="component" value="Unassembled WGS sequence"/>
</dbReference>
<dbReference type="RefSeq" id="WP_345558725.1">
    <property type="nucleotide sequence ID" value="NZ_BAABDQ010000001.1"/>
</dbReference>